<dbReference type="PANTHER" id="PTHR13090:SF1">
    <property type="entry name" value="ARGININE-HYDROXYLASE NDUFAF5, MITOCHONDRIAL"/>
    <property type="match status" value="1"/>
</dbReference>
<evidence type="ECO:0000313" key="9">
    <source>
        <dbReference type="WBParaSite" id="EVEC_0000243701-mRNA-1"/>
    </source>
</evidence>
<dbReference type="STRING" id="51028.A0A0N4UXZ9"/>
<dbReference type="InterPro" id="IPR050602">
    <property type="entry name" value="Malonyl-ACP_OMT"/>
</dbReference>
<reference evidence="7 8" key="2">
    <citation type="submission" date="2018-10" db="EMBL/GenBank/DDBJ databases">
        <authorList>
            <consortium name="Pathogen Informatics"/>
        </authorList>
    </citation>
    <scope>NUCLEOTIDE SEQUENCE [LARGE SCALE GENOMIC DNA]</scope>
</reference>
<protein>
    <recommendedName>
        <fullName evidence="3">Arginine-hydroxylase NDUFAF5, mitochondrial</fullName>
    </recommendedName>
    <alternativeName>
        <fullName evidence="4">NADH dehydrogenase [ubiquinone] 1 alpha subcomplex assembly factor 5</fullName>
    </alternativeName>
    <alternativeName>
        <fullName evidence="5">Putative methyltransferase NDUFAF5</fullName>
    </alternativeName>
</protein>
<evidence type="ECO:0000313" key="7">
    <source>
        <dbReference type="EMBL" id="VDD87002.1"/>
    </source>
</evidence>
<keyword evidence="2" id="KW-0808">Transferase</keyword>
<organism evidence="9">
    <name type="scientific">Enterobius vermicularis</name>
    <name type="common">Human pinworm</name>
    <dbReference type="NCBI Taxonomy" id="51028"/>
    <lineage>
        <taxon>Eukaryota</taxon>
        <taxon>Metazoa</taxon>
        <taxon>Ecdysozoa</taxon>
        <taxon>Nematoda</taxon>
        <taxon>Chromadorea</taxon>
        <taxon>Rhabditida</taxon>
        <taxon>Spirurina</taxon>
        <taxon>Oxyuridomorpha</taxon>
        <taxon>Oxyuroidea</taxon>
        <taxon>Oxyuridae</taxon>
        <taxon>Enterobius</taxon>
    </lineage>
</organism>
<gene>
    <name evidence="7" type="ORF">EVEC_LOCUS2145</name>
</gene>
<dbReference type="GO" id="GO:0032259">
    <property type="term" value="P:methylation"/>
    <property type="evidence" value="ECO:0007669"/>
    <property type="project" value="UniProtKB-KW"/>
</dbReference>
<keyword evidence="8" id="KW-1185">Reference proteome</keyword>
<proteinExistence type="predicted"/>
<dbReference type="EMBL" id="UXUI01007326">
    <property type="protein sequence ID" value="VDD87002.1"/>
    <property type="molecule type" value="Genomic_DNA"/>
</dbReference>
<accession>A0A0N4UXZ9</accession>
<evidence type="ECO:0000256" key="5">
    <source>
        <dbReference type="ARBA" id="ARBA00042549"/>
    </source>
</evidence>
<sequence length="282" mass="31118">MSYEEIGFQIADKVSDLTKFSEICISLGCDGGYIAKYISKDKLGVLLQCDMSEGFVRRSNSAPGSQIPVLSVVADEELVPFKSHCADLIVSNLSAHWINDLPNWFSRCFSILREDCPFIGAVLAGDTLQELRISLQLAESERLGGIGAHISPFLMPQDVGSLMSRAGFQMITLDSDRIEIGYPNMFALLYDLQSMGESNATNRRNCHLRRDILVAADAIYKAMFAENNAYPATFQVVSFIGWKPGSNVPKLAKRGSQNVSFKDLSKYASGEKPLPFQGHEEV</sequence>
<dbReference type="PANTHER" id="PTHR13090">
    <property type="entry name" value="ARGININE-HYDROXYLASE NDUFAF5, MITOCHONDRIAL"/>
    <property type="match status" value="1"/>
</dbReference>
<dbReference type="Gene3D" id="3.40.50.150">
    <property type="entry name" value="Vaccinia Virus protein VP39"/>
    <property type="match status" value="1"/>
</dbReference>
<dbReference type="GO" id="GO:0008757">
    <property type="term" value="F:S-adenosylmethionine-dependent methyltransferase activity"/>
    <property type="evidence" value="ECO:0007669"/>
    <property type="project" value="InterPro"/>
</dbReference>
<evidence type="ECO:0000256" key="4">
    <source>
        <dbReference type="ARBA" id="ARBA00041833"/>
    </source>
</evidence>
<reference evidence="9" key="1">
    <citation type="submission" date="2017-02" db="UniProtKB">
        <authorList>
            <consortium name="WormBaseParasite"/>
        </authorList>
    </citation>
    <scope>IDENTIFICATION</scope>
</reference>
<dbReference type="OrthoDB" id="16816at2759"/>
<dbReference type="InterPro" id="IPR013216">
    <property type="entry name" value="Methyltransf_11"/>
</dbReference>
<evidence type="ECO:0000256" key="2">
    <source>
        <dbReference type="ARBA" id="ARBA00022679"/>
    </source>
</evidence>
<evidence type="ECO:0000259" key="6">
    <source>
        <dbReference type="Pfam" id="PF08241"/>
    </source>
</evidence>
<name>A0A0N4UXZ9_ENTVE</name>
<dbReference type="AlphaFoldDB" id="A0A0N4UXZ9"/>
<evidence type="ECO:0000256" key="1">
    <source>
        <dbReference type="ARBA" id="ARBA00022603"/>
    </source>
</evidence>
<dbReference type="Pfam" id="PF08241">
    <property type="entry name" value="Methyltransf_11"/>
    <property type="match status" value="1"/>
</dbReference>
<dbReference type="GO" id="GO:0005739">
    <property type="term" value="C:mitochondrion"/>
    <property type="evidence" value="ECO:0007669"/>
    <property type="project" value="TreeGrafter"/>
</dbReference>
<evidence type="ECO:0000313" key="8">
    <source>
        <dbReference type="Proteomes" id="UP000274131"/>
    </source>
</evidence>
<keyword evidence="1" id="KW-0489">Methyltransferase</keyword>
<dbReference type="SUPFAM" id="SSF53335">
    <property type="entry name" value="S-adenosyl-L-methionine-dependent methyltransferases"/>
    <property type="match status" value="1"/>
</dbReference>
<dbReference type="WBParaSite" id="EVEC_0000243701-mRNA-1">
    <property type="protein sequence ID" value="EVEC_0000243701-mRNA-1"/>
    <property type="gene ID" value="EVEC_0000243701"/>
</dbReference>
<dbReference type="GO" id="GO:0032981">
    <property type="term" value="P:mitochondrial respiratory chain complex I assembly"/>
    <property type="evidence" value="ECO:0007669"/>
    <property type="project" value="TreeGrafter"/>
</dbReference>
<dbReference type="InterPro" id="IPR029063">
    <property type="entry name" value="SAM-dependent_MTases_sf"/>
</dbReference>
<evidence type="ECO:0000256" key="3">
    <source>
        <dbReference type="ARBA" id="ARBA00040937"/>
    </source>
</evidence>
<dbReference type="Proteomes" id="UP000274131">
    <property type="component" value="Unassembled WGS sequence"/>
</dbReference>
<feature type="domain" description="Methyltransferase type 11" evidence="6">
    <location>
        <begin position="27"/>
        <end position="115"/>
    </location>
</feature>